<evidence type="ECO:0000313" key="1">
    <source>
        <dbReference type="EMBL" id="VUC36697.1"/>
    </source>
</evidence>
<organism evidence="1 2">
    <name type="scientific">Bionectria ochroleuca</name>
    <name type="common">Gliocladium roseum</name>
    <dbReference type="NCBI Taxonomy" id="29856"/>
    <lineage>
        <taxon>Eukaryota</taxon>
        <taxon>Fungi</taxon>
        <taxon>Dikarya</taxon>
        <taxon>Ascomycota</taxon>
        <taxon>Pezizomycotina</taxon>
        <taxon>Sordariomycetes</taxon>
        <taxon>Hypocreomycetidae</taxon>
        <taxon>Hypocreales</taxon>
        <taxon>Bionectriaceae</taxon>
        <taxon>Clonostachys</taxon>
    </lineage>
</organism>
<accession>A0ABY6UZ04</accession>
<gene>
    <name evidence="1" type="ORF">CLO192961_LOCUS450763</name>
</gene>
<protein>
    <recommendedName>
        <fullName evidence="3">BTB domain-containing protein</fullName>
    </recommendedName>
</protein>
<reference evidence="1 2" key="1">
    <citation type="submission" date="2019-06" db="EMBL/GenBank/DDBJ databases">
        <authorList>
            <person name="Broberg M."/>
        </authorList>
    </citation>
    <scope>NUCLEOTIDE SEQUENCE [LARGE SCALE GENOMIC DNA]</scope>
</reference>
<dbReference type="Proteomes" id="UP000766486">
    <property type="component" value="Unassembled WGS sequence"/>
</dbReference>
<keyword evidence="2" id="KW-1185">Reference proteome</keyword>
<evidence type="ECO:0000313" key="2">
    <source>
        <dbReference type="Proteomes" id="UP000766486"/>
    </source>
</evidence>
<name>A0ABY6UZ04_BIOOC</name>
<sequence length="366" mass="41129">MLIFDEDGDALIILPYATSTAECPETSNGQETDPMIDENGDNTLADSTVEKNAVRMKVSRKHLLLASRRAQKVFLGPWKESESKETDGLYHWSFEPVFTPEAFEIVLNIIHGHTKKVPNKIGLAPLADIAAVVDDLQCEDAVWFIVKSWIRQLEGLLPDSVCEDLSRWILIASMFDEPTIFQRCTALAIRYSCTQLDSAGLPIQPSIIGKAARIYYPRPSYAYKLIQEDAIESRRTYYLDLLVVHLEDQRDKLIRGTLGCDLQCRSSYLGALVQGMHSTGILPISDTASPNFDRSEAPYRRLSPSSAMQAICDIPLPDVYGIFKSPHHRTPQPMLHKCALQSSHKEYVETLRTLIAGLRLETFVCK</sequence>
<dbReference type="EMBL" id="CABFNS010000932">
    <property type="protein sequence ID" value="VUC36697.1"/>
    <property type="molecule type" value="Genomic_DNA"/>
</dbReference>
<comment type="caution">
    <text evidence="1">The sequence shown here is derived from an EMBL/GenBank/DDBJ whole genome shotgun (WGS) entry which is preliminary data.</text>
</comment>
<proteinExistence type="predicted"/>
<evidence type="ECO:0008006" key="3">
    <source>
        <dbReference type="Google" id="ProtNLM"/>
    </source>
</evidence>